<feature type="domain" description="N-acetyltransferase" evidence="1">
    <location>
        <begin position="11"/>
        <end position="138"/>
    </location>
</feature>
<dbReference type="GO" id="GO:0016747">
    <property type="term" value="F:acyltransferase activity, transferring groups other than amino-acyl groups"/>
    <property type="evidence" value="ECO:0007669"/>
    <property type="project" value="InterPro"/>
</dbReference>
<accession>A0A1I0F6W6</accession>
<dbReference type="CDD" id="cd04301">
    <property type="entry name" value="NAT_SF"/>
    <property type="match status" value="1"/>
</dbReference>
<dbReference type="Pfam" id="PF13508">
    <property type="entry name" value="Acetyltransf_7"/>
    <property type="match status" value="1"/>
</dbReference>
<evidence type="ECO:0000259" key="1">
    <source>
        <dbReference type="PROSITE" id="PS51186"/>
    </source>
</evidence>
<dbReference type="RefSeq" id="WP_093134612.1">
    <property type="nucleotide sequence ID" value="NZ_FOHJ01000005.1"/>
</dbReference>
<dbReference type="STRING" id="237682.SAMN05421676_105222"/>
<dbReference type="Proteomes" id="UP000199095">
    <property type="component" value="Unassembled WGS sequence"/>
</dbReference>
<dbReference type="InterPro" id="IPR016181">
    <property type="entry name" value="Acyl_CoA_acyltransferase"/>
</dbReference>
<keyword evidence="3" id="KW-1185">Reference proteome</keyword>
<dbReference type="AlphaFoldDB" id="A0A1I0F6W6"/>
<protein>
    <submittedName>
        <fullName evidence="2">Acetyltransferase (GNAT) domain-containing protein</fullName>
    </submittedName>
</protein>
<dbReference type="Gene3D" id="3.40.630.30">
    <property type="match status" value="1"/>
</dbReference>
<sequence length="138" mass="16300">MAFKLRNGKTVIVKPYNEGDLVFIQNLNKEEKWLNLVKNGQETKNAWKHSNVTYVVYDDEKLVAYIRGLTDQFVTLFVCELLVQKDYRGYGLGQKLLQYVHDLYPNTRIEMLASSTSRTFYEQLGYRPFYGYRKTYGE</sequence>
<gene>
    <name evidence="2" type="ORF">SAMN05421676_105222</name>
</gene>
<dbReference type="OrthoDB" id="3216107at2"/>
<proteinExistence type="predicted"/>
<dbReference type="EMBL" id="FOHJ01000005">
    <property type="protein sequence ID" value="SET53580.1"/>
    <property type="molecule type" value="Genomic_DNA"/>
</dbReference>
<dbReference type="PROSITE" id="PS51186">
    <property type="entry name" value="GNAT"/>
    <property type="match status" value="1"/>
</dbReference>
<organism evidence="2 3">
    <name type="scientific">Salinibacillus kushneri</name>
    <dbReference type="NCBI Taxonomy" id="237682"/>
    <lineage>
        <taxon>Bacteria</taxon>
        <taxon>Bacillati</taxon>
        <taxon>Bacillota</taxon>
        <taxon>Bacilli</taxon>
        <taxon>Bacillales</taxon>
        <taxon>Bacillaceae</taxon>
        <taxon>Salinibacillus</taxon>
    </lineage>
</organism>
<evidence type="ECO:0000313" key="2">
    <source>
        <dbReference type="EMBL" id="SET53580.1"/>
    </source>
</evidence>
<keyword evidence="2" id="KW-0808">Transferase</keyword>
<name>A0A1I0F6W6_9BACI</name>
<evidence type="ECO:0000313" key="3">
    <source>
        <dbReference type="Proteomes" id="UP000199095"/>
    </source>
</evidence>
<dbReference type="SUPFAM" id="SSF55729">
    <property type="entry name" value="Acyl-CoA N-acyltransferases (Nat)"/>
    <property type="match status" value="1"/>
</dbReference>
<dbReference type="InterPro" id="IPR000182">
    <property type="entry name" value="GNAT_dom"/>
</dbReference>
<reference evidence="3" key="1">
    <citation type="submission" date="2016-10" db="EMBL/GenBank/DDBJ databases">
        <authorList>
            <person name="Varghese N."/>
            <person name="Submissions S."/>
        </authorList>
    </citation>
    <scope>NUCLEOTIDE SEQUENCE [LARGE SCALE GENOMIC DNA]</scope>
    <source>
        <strain evidence="3">CGMCC 1.3566</strain>
    </source>
</reference>